<keyword evidence="4" id="KW-1185">Reference proteome</keyword>
<sequence>MFGKKQQIDYKKSLQKFLDIKRDSFNRLRHLRIILGVSWTQIIWHQLITIGRGDWFSRGSLGCPWDQFEAHNVTDVKESKELFEHHFPHIYHIFFDSFLTLESLYKQRNHKPNKEELDSVLYIFEKILTFLPELLQKKWQFQSILLIFRKVLHHLNIIKIRQEGMRLFLIWYQIVGDEVSNASELETIYASLVPGLVPSLPNLFLPSHQSHSSHESSNLSVHDSNGNPITSSFNSTDQPNLMTLSLSPSSVQSCPVEPFVPMFMLESQPHDITCYYLQCLMDHMITQSTKIHWKEHKDVKQMKCFEFLWQKFYKTYLSHIFPNLTEVSLYNPWTELPVLRKCIDDNLYFDSNRFPYRDTLLHSQSVVLRWLSKYLKTDTNEPSDRNEMIEEHHHYSKLFHSHTNSIDGHDSHFFNEWREPTAIEYHIINNVFNSSRVYVNLIHSLFKEAFLLPFSHAITIRKVITVYRHWVYGTASQMPAFIESPIPSNSNNNREDVRAGLSNLLRVFVSISSNVFLLEVPSDKPLMLEEQVEMCKRVLNIYRYMVMKIDMDKQAWEQLLEVLLQITSLVLTPSVPIRKDDTLGGRLAPAFFQTLIVTWIKANLNVFVSNSLWEKFHELVSSLTNWEELIKEWSKTIDTLTRVMSRYVYNINLHDLPLERQLDKNKRRFRVR</sequence>
<dbReference type="GO" id="GO:0005096">
    <property type="term" value="F:GTPase activator activity"/>
    <property type="evidence" value="ECO:0007669"/>
    <property type="project" value="InterPro"/>
</dbReference>
<dbReference type="GO" id="GO:0005634">
    <property type="term" value="C:nucleus"/>
    <property type="evidence" value="ECO:0007669"/>
    <property type="project" value="InterPro"/>
</dbReference>
<evidence type="ECO:0000313" key="3">
    <source>
        <dbReference type="EMBL" id="CAD7657599.1"/>
    </source>
</evidence>
<dbReference type="InterPro" id="IPR046859">
    <property type="entry name" value="RGPA/RALGAPB_N"/>
</dbReference>
<evidence type="ECO:0000259" key="2">
    <source>
        <dbReference type="Pfam" id="PF20412"/>
    </source>
</evidence>
<proteinExistence type="predicted"/>
<protein>
    <recommendedName>
        <fullName evidence="2">Ral GTPase-activating protein subunit alpha/beta N-terminal domain-containing protein</fullName>
    </recommendedName>
</protein>
<accession>A0A7R9MCB6</accession>
<dbReference type="Proteomes" id="UP000728032">
    <property type="component" value="Unassembled WGS sequence"/>
</dbReference>
<name>A0A7R9MCB6_9ACAR</name>
<organism evidence="3">
    <name type="scientific">Oppiella nova</name>
    <dbReference type="NCBI Taxonomy" id="334625"/>
    <lineage>
        <taxon>Eukaryota</taxon>
        <taxon>Metazoa</taxon>
        <taxon>Ecdysozoa</taxon>
        <taxon>Arthropoda</taxon>
        <taxon>Chelicerata</taxon>
        <taxon>Arachnida</taxon>
        <taxon>Acari</taxon>
        <taxon>Acariformes</taxon>
        <taxon>Sarcoptiformes</taxon>
        <taxon>Oribatida</taxon>
        <taxon>Brachypylina</taxon>
        <taxon>Oppioidea</taxon>
        <taxon>Oppiidae</taxon>
        <taxon>Oppiella</taxon>
    </lineage>
</organism>
<reference evidence="3" key="1">
    <citation type="submission" date="2020-11" db="EMBL/GenBank/DDBJ databases">
        <authorList>
            <person name="Tran Van P."/>
        </authorList>
    </citation>
    <scope>NUCLEOTIDE SEQUENCE</scope>
</reference>
<evidence type="ECO:0000256" key="1">
    <source>
        <dbReference type="ARBA" id="ARBA00022553"/>
    </source>
</evidence>
<dbReference type="GO" id="GO:0005737">
    <property type="term" value="C:cytoplasm"/>
    <property type="evidence" value="ECO:0007669"/>
    <property type="project" value="TreeGrafter"/>
</dbReference>
<dbReference type="EMBL" id="OC928109">
    <property type="protein sequence ID" value="CAD7657599.1"/>
    <property type="molecule type" value="Genomic_DNA"/>
</dbReference>
<feature type="domain" description="Ral GTPase-activating protein subunit alpha/beta N-terminal" evidence="2">
    <location>
        <begin position="528"/>
        <end position="650"/>
    </location>
</feature>
<feature type="non-terminal residue" evidence="3">
    <location>
        <position position="1"/>
    </location>
</feature>
<gene>
    <name evidence="3" type="ORF">ONB1V03_LOCUS14225</name>
</gene>
<evidence type="ECO:0000313" key="4">
    <source>
        <dbReference type="Proteomes" id="UP000728032"/>
    </source>
</evidence>
<keyword evidence="1" id="KW-0597">Phosphoprotein</keyword>
<dbReference type="InterPro" id="IPR027107">
    <property type="entry name" value="Tuberin/Ral-act_asu"/>
</dbReference>
<dbReference type="AlphaFoldDB" id="A0A7R9MCB6"/>
<dbReference type="PANTHER" id="PTHR10063:SF11">
    <property type="entry name" value="RHO GTPASE-ACTIVATING PROTEIN CG5521-RELATED"/>
    <property type="match status" value="1"/>
</dbReference>
<dbReference type="PANTHER" id="PTHR10063">
    <property type="entry name" value="TUBERIN"/>
    <property type="match status" value="1"/>
</dbReference>
<dbReference type="OrthoDB" id="19311at2759"/>
<dbReference type="Pfam" id="PF20412">
    <property type="entry name" value="RALGAPB_N"/>
    <property type="match status" value="1"/>
</dbReference>
<dbReference type="EMBL" id="CAJPVJ010013284">
    <property type="protein sequence ID" value="CAG2174785.1"/>
    <property type="molecule type" value="Genomic_DNA"/>
</dbReference>